<name>A0A0E9QQ94_ANGAN</name>
<reference evidence="2" key="2">
    <citation type="journal article" date="2015" name="Fish Shellfish Immunol.">
        <title>Early steps in the European eel (Anguilla anguilla)-Vibrio vulnificus interaction in the gills: Role of the RtxA13 toxin.</title>
        <authorList>
            <person name="Callol A."/>
            <person name="Pajuelo D."/>
            <person name="Ebbesson L."/>
            <person name="Teles M."/>
            <person name="MacKenzie S."/>
            <person name="Amaro C."/>
        </authorList>
    </citation>
    <scope>NUCLEOTIDE SEQUENCE</scope>
</reference>
<dbReference type="AlphaFoldDB" id="A0A0E9QQ94"/>
<keyword evidence="1" id="KW-0472">Membrane</keyword>
<organism evidence="2">
    <name type="scientific">Anguilla anguilla</name>
    <name type="common">European freshwater eel</name>
    <name type="synonym">Muraena anguilla</name>
    <dbReference type="NCBI Taxonomy" id="7936"/>
    <lineage>
        <taxon>Eukaryota</taxon>
        <taxon>Metazoa</taxon>
        <taxon>Chordata</taxon>
        <taxon>Craniata</taxon>
        <taxon>Vertebrata</taxon>
        <taxon>Euteleostomi</taxon>
        <taxon>Actinopterygii</taxon>
        <taxon>Neopterygii</taxon>
        <taxon>Teleostei</taxon>
        <taxon>Anguilliformes</taxon>
        <taxon>Anguillidae</taxon>
        <taxon>Anguilla</taxon>
    </lineage>
</organism>
<evidence type="ECO:0000313" key="2">
    <source>
        <dbReference type="EMBL" id="JAH18405.1"/>
    </source>
</evidence>
<keyword evidence="1" id="KW-1133">Transmembrane helix</keyword>
<dbReference type="EMBL" id="GBXM01090172">
    <property type="protein sequence ID" value="JAH18405.1"/>
    <property type="molecule type" value="Transcribed_RNA"/>
</dbReference>
<reference evidence="2" key="1">
    <citation type="submission" date="2014-11" db="EMBL/GenBank/DDBJ databases">
        <authorList>
            <person name="Amaro Gonzalez C."/>
        </authorList>
    </citation>
    <scope>NUCLEOTIDE SEQUENCE</scope>
</reference>
<keyword evidence="1" id="KW-0812">Transmembrane</keyword>
<proteinExistence type="predicted"/>
<feature type="transmembrane region" description="Helical" evidence="1">
    <location>
        <begin position="23"/>
        <end position="42"/>
    </location>
</feature>
<sequence length="43" mass="5308">MVFLYMCICMDSLNFNSWLNDEFTHFIHHIFFVYFCSIFFLGN</sequence>
<evidence type="ECO:0000256" key="1">
    <source>
        <dbReference type="SAM" id="Phobius"/>
    </source>
</evidence>
<protein>
    <submittedName>
        <fullName evidence="2">Uncharacterized protein</fullName>
    </submittedName>
</protein>
<accession>A0A0E9QQ94</accession>